<dbReference type="InterPro" id="IPR053913">
    <property type="entry name" value="NADAR-DarT1"/>
</dbReference>
<dbReference type="AlphaFoldDB" id="A0A133ZNC0"/>
<dbReference type="EMBL" id="LSDA01000098">
    <property type="protein sequence ID" value="KXB56922.1"/>
    <property type="molecule type" value="Genomic_DNA"/>
</dbReference>
<evidence type="ECO:0000313" key="2">
    <source>
        <dbReference type="Proteomes" id="UP000070394"/>
    </source>
</evidence>
<dbReference type="STRING" id="467210.HMPREF1866_01679"/>
<dbReference type="PATRIC" id="fig|467210.3.peg.1665"/>
<evidence type="ECO:0000313" key="1">
    <source>
        <dbReference type="EMBL" id="KXB56922.1"/>
    </source>
</evidence>
<sequence length="215" mass="24646">MAKRPIFIAKDKYPFYTEKTIEFEYFAGFSESQKKKSINSLHNSYKEQGGGNVLEISTKGDNKLGINLSAFNLLTCINGSQYKLECVFQGSKVFEHGGPYTDLYDVQPWEAKKDSRLRESGKVIGFNLFGKDFKSEPKDFFYNWIYINALAKNKEYLEELDMYEAFTDIEFNPKKSINCQARSVAIAVGLKKTGILDKCISDEKVFLSEVYRVNC</sequence>
<proteinExistence type="predicted"/>
<organism evidence="1 2">
    <name type="scientific">Lachnoanaerobaculum saburreum</name>
    <dbReference type="NCBI Taxonomy" id="467210"/>
    <lineage>
        <taxon>Bacteria</taxon>
        <taxon>Bacillati</taxon>
        <taxon>Bacillota</taxon>
        <taxon>Clostridia</taxon>
        <taxon>Lachnospirales</taxon>
        <taxon>Lachnospiraceae</taxon>
        <taxon>Lachnoanaerobaculum</taxon>
    </lineage>
</organism>
<gene>
    <name evidence="1" type="ORF">HMPREF1866_01679</name>
</gene>
<comment type="caution">
    <text evidence="1">The sequence shown here is derived from an EMBL/GenBank/DDBJ whole genome shotgun (WGS) entry which is preliminary data.</text>
</comment>
<accession>A0A133ZNC0</accession>
<dbReference type="Proteomes" id="UP000070394">
    <property type="component" value="Unassembled WGS sequence"/>
</dbReference>
<dbReference type="OrthoDB" id="3255715at2"/>
<dbReference type="Pfam" id="PF22397">
    <property type="entry name" value="NADAR-DarT1"/>
    <property type="match status" value="1"/>
</dbReference>
<reference evidence="2" key="1">
    <citation type="submission" date="2016-01" db="EMBL/GenBank/DDBJ databases">
        <authorList>
            <person name="Mitreva M."/>
            <person name="Pepin K.H."/>
            <person name="Mihindukulasuriya K.A."/>
            <person name="Fulton R."/>
            <person name="Fronick C."/>
            <person name="O'Laughlin M."/>
            <person name="Miner T."/>
            <person name="Herter B."/>
            <person name="Rosa B.A."/>
            <person name="Cordes M."/>
            <person name="Tomlinson C."/>
            <person name="Wollam A."/>
            <person name="Palsikar V.B."/>
            <person name="Mardis E.R."/>
            <person name="Wilson R.K."/>
        </authorList>
    </citation>
    <scope>NUCLEOTIDE SEQUENCE [LARGE SCALE GENOMIC DNA]</scope>
    <source>
        <strain evidence="2">DNF00896</strain>
    </source>
</reference>
<name>A0A133ZNC0_9FIRM</name>
<dbReference type="RefSeq" id="WP_060931398.1">
    <property type="nucleotide sequence ID" value="NZ_KQ959833.1"/>
</dbReference>
<protein>
    <submittedName>
        <fullName evidence="1">Uncharacterized protein</fullName>
    </submittedName>
</protein>
<keyword evidence="2" id="KW-1185">Reference proteome</keyword>